<keyword evidence="2" id="KW-0808">Transferase</keyword>
<accession>A0ABU6IKD5</accession>
<reference evidence="2 3" key="1">
    <citation type="submission" date="2024-01" db="EMBL/GenBank/DDBJ databases">
        <title>novel species in genus Adlercreutzia.</title>
        <authorList>
            <person name="Liu X."/>
        </authorList>
    </citation>
    <scope>NUCLEOTIDE SEQUENCE [LARGE SCALE GENOMIC DNA]</scope>
    <source>
        <strain evidence="2 3">R7</strain>
    </source>
</reference>
<dbReference type="SUPFAM" id="SSF81301">
    <property type="entry name" value="Nucleotidyltransferase"/>
    <property type="match status" value="1"/>
</dbReference>
<evidence type="ECO:0000259" key="1">
    <source>
        <dbReference type="Pfam" id="PF01909"/>
    </source>
</evidence>
<comment type="caution">
    <text evidence="2">The sequence shown here is derived from an EMBL/GenBank/DDBJ whole genome shotgun (WGS) entry which is preliminary data.</text>
</comment>
<protein>
    <submittedName>
        <fullName evidence="2">Nucleotidyltransferase domain-containing protein</fullName>
        <ecNumber evidence="2">2.7.7.-</ecNumber>
    </submittedName>
</protein>
<evidence type="ECO:0000313" key="3">
    <source>
        <dbReference type="Proteomes" id="UP001349994"/>
    </source>
</evidence>
<dbReference type="Gene3D" id="3.30.460.10">
    <property type="entry name" value="Beta Polymerase, domain 2"/>
    <property type="match status" value="1"/>
</dbReference>
<sequence length="126" mass="14267">MPRSAGANTKINSDAAKLRIPVTVLESMIDAITDAVPTDSIYIFGSYARREERPSSDVDIMVITENDNERPIRYATKASMSISRLMYDAGFDYDLLARFRDDYLDRKIRRTTVDYAIANEGVKIYG</sequence>
<dbReference type="EC" id="2.7.7.-" evidence="2"/>
<evidence type="ECO:0000313" key="2">
    <source>
        <dbReference type="EMBL" id="MEC4176869.1"/>
    </source>
</evidence>
<dbReference type="CDD" id="cd05403">
    <property type="entry name" value="NT_KNTase_like"/>
    <property type="match status" value="1"/>
</dbReference>
<keyword evidence="3" id="KW-1185">Reference proteome</keyword>
<dbReference type="Pfam" id="PF01909">
    <property type="entry name" value="NTP_transf_2"/>
    <property type="match status" value="1"/>
</dbReference>
<dbReference type="InterPro" id="IPR002934">
    <property type="entry name" value="Polymerase_NTP_transf_dom"/>
</dbReference>
<dbReference type="Proteomes" id="UP001349994">
    <property type="component" value="Unassembled WGS sequence"/>
</dbReference>
<gene>
    <name evidence="2" type="ORF">VIN30_10465</name>
</gene>
<proteinExistence type="predicted"/>
<organism evidence="2 3">
    <name type="scientific">Adlercreutzia wanghongyangiae</name>
    <dbReference type="NCBI Taxonomy" id="3111451"/>
    <lineage>
        <taxon>Bacteria</taxon>
        <taxon>Bacillati</taxon>
        <taxon>Actinomycetota</taxon>
        <taxon>Coriobacteriia</taxon>
        <taxon>Eggerthellales</taxon>
        <taxon>Eggerthellaceae</taxon>
        <taxon>Adlercreutzia</taxon>
    </lineage>
</organism>
<feature type="domain" description="Polymerase nucleotidyl transferase" evidence="1">
    <location>
        <begin position="29"/>
        <end position="115"/>
    </location>
</feature>
<dbReference type="InterPro" id="IPR043519">
    <property type="entry name" value="NT_sf"/>
</dbReference>
<name>A0ABU6IKD5_9ACTN</name>
<dbReference type="GO" id="GO:0016779">
    <property type="term" value="F:nucleotidyltransferase activity"/>
    <property type="evidence" value="ECO:0007669"/>
    <property type="project" value="UniProtKB-KW"/>
</dbReference>
<dbReference type="EMBL" id="JAYMFF010000023">
    <property type="protein sequence ID" value="MEC4176869.1"/>
    <property type="molecule type" value="Genomic_DNA"/>
</dbReference>
<keyword evidence="2" id="KW-0548">Nucleotidyltransferase</keyword>
<dbReference type="RefSeq" id="WP_326424344.1">
    <property type="nucleotide sequence ID" value="NZ_JAYMFF010000023.1"/>
</dbReference>